<protein>
    <recommendedName>
        <fullName evidence="2">PilZ domain-containing protein</fullName>
    </recommendedName>
</protein>
<evidence type="ECO:0000313" key="3">
    <source>
        <dbReference type="EMBL" id="OYD53428.1"/>
    </source>
</evidence>
<evidence type="ECO:0000313" key="4">
    <source>
        <dbReference type="Proteomes" id="UP000215181"/>
    </source>
</evidence>
<feature type="region of interest" description="Disordered" evidence="1">
    <location>
        <begin position="1"/>
        <end position="60"/>
    </location>
</feature>
<feature type="compositionally biased region" description="Polar residues" evidence="1">
    <location>
        <begin position="1"/>
        <end position="13"/>
    </location>
</feature>
<feature type="compositionally biased region" description="Low complexity" evidence="1">
    <location>
        <begin position="45"/>
        <end position="58"/>
    </location>
</feature>
<dbReference type="OrthoDB" id="5298508at2"/>
<gene>
    <name evidence="3" type="ORF">CGK74_12115</name>
</gene>
<name>A0A235EWJ6_9RHOO</name>
<evidence type="ECO:0000256" key="1">
    <source>
        <dbReference type="SAM" id="MobiDB-lite"/>
    </source>
</evidence>
<dbReference type="Pfam" id="PF07238">
    <property type="entry name" value="PilZ"/>
    <property type="match status" value="1"/>
</dbReference>
<proteinExistence type="predicted"/>
<comment type="caution">
    <text evidence="3">The sequence shown here is derived from an EMBL/GenBank/DDBJ whole genome shotgun (WGS) entry which is preliminary data.</text>
</comment>
<dbReference type="AlphaFoldDB" id="A0A235EWJ6"/>
<dbReference type="EMBL" id="NOIH01000014">
    <property type="protein sequence ID" value="OYD53428.1"/>
    <property type="molecule type" value="Genomic_DNA"/>
</dbReference>
<reference evidence="3 4" key="1">
    <citation type="submission" date="2017-07" db="EMBL/GenBank/DDBJ databases">
        <title>Thauera sp. KNDSS-Mac4 genome sequence and assembly.</title>
        <authorList>
            <person name="Mayilraj S."/>
        </authorList>
    </citation>
    <scope>NUCLEOTIDE SEQUENCE [LARGE SCALE GENOMIC DNA]</scope>
    <source>
        <strain evidence="3 4">KNDSS-Mac4</strain>
    </source>
</reference>
<dbReference type="GO" id="GO:0035438">
    <property type="term" value="F:cyclic-di-GMP binding"/>
    <property type="evidence" value="ECO:0007669"/>
    <property type="project" value="InterPro"/>
</dbReference>
<dbReference type="Gene3D" id="2.40.10.220">
    <property type="entry name" value="predicted glycosyltransferase like domains"/>
    <property type="match status" value="1"/>
</dbReference>
<feature type="domain" description="PilZ" evidence="2">
    <location>
        <begin position="68"/>
        <end position="170"/>
    </location>
</feature>
<dbReference type="Proteomes" id="UP000215181">
    <property type="component" value="Unassembled WGS sequence"/>
</dbReference>
<organism evidence="3 4">
    <name type="scientific">Thauera propionica</name>
    <dbReference type="NCBI Taxonomy" id="2019431"/>
    <lineage>
        <taxon>Bacteria</taxon>
        <taxon>Pseudomonadati</taxon>
        <taxon>Pseudomonadota</taxon>
        <taxon>Betaproteobacteria</taxon>
        <taxon>Rhodocyclales</taxon>
        <taxon>Zoogloeaceae</taxon>
        <taxon>Thauera</taxon>
    </lineage>
</organism>
<dbReference type="SUPFAM" id="SSF141371">
    <property type="entry name" value="PilZ domain-like"/>
    <property type="match status" value="1"/>
</dbReference>
<evidence type="ECO:0000259" key="2">
    <source>
        <dbReference type="Pfam" id="PF07238"/>
    </source>
</evidence>
<accession>A0A235EWJ6</accession>
<dbReference type="InterPro" id="IPR009875">
    <property type="entry name" value="PilZ_domain"/>
</dbReference>
<keyword evidence="4" id="KW-1185">Reference proteome</keyword>
<feature type="compositionally biased region" description="Basic and acidic residues" evidence="1">
    <location>
        <begin position="23"/>
        <end position="32"/>
    </location>
</feature>
<sequence length="189" mass="20732">MMASAKSPQSGTKSPAAVLQRARRLDAPERRTELRRRRASPTMDSSRPPRASAPSNPLLPEPCMQADQRRAHVRVPFIEDAILMLENETATCELHDISLKGALILAPASPDLRVGAPCTLHIRLGDDDSSVIEIRGHIARSGEDHATPLAGIAFEDIDVDSMTHLRRLMELNLGDPALMERELSALLHD</sequence>